<dbReference type="Proteomes" id="UP001597469">
    <property type="component" value="Unassembled WGS sequence"/>
</dbReference>
<proteinExistence type="predicted"/>
<dbReference type="SUPFAM" id="SSF49299">
    <property type="entry name" value="PKD domain"/>
    <property type="match status" value="1"/>
</dbReference>
<accession>A0ABW5MGG7</accession>
<name>A0ABW5MGG7_9BACT</name>
<organism evidence="2 3">
    <name type="scientific">Spirosoma soli</name>
    <dbReference type="NCBI Taxonomy" id="1770529"/>
    <lineage>
        <taxon>Bacteria</taxon>
        <taxon>Pseudomonadati</taxon>
        <taxon>Bacteroidota</taxon>
        <taxon>Cytophagia</taxon>
        <taxon>Cytophagales</taxon>
        <taxon>Cytophagaceae</taxon>
        <taxon>Spirosoma</taxon>
    </lineage>
</organism>
<reference evidence="3" key="1">
    <citation type="journal article" date="2019" name="Int. J. Syst. Evol. Microbiol.">
        <title>The Global Catalogue of Microorganisms (GCM) 10K type strain sequencing project: providing services to taxonomists for standard genome sequencing and annotation.</title>
        <authorList>
            <consortium name="The Broad Institute Genomics Platform"/>
            <consortium name="The Broad Institute Genome Sequencing Center for Infectious Disease"/>
            <person name="Wu L."/>
            <person name="Ma J."/>
        </authorList>
    </citation>
    <scope>NUCLEOTIDE SEQUENCE [LARGE SCALE GENOMIC DNA]</scope>
    <source>
        <strain evidence="3">KCTC 42805</strain>
    </source>
</reference>
<dbReference type="EMBL" id="JBHULN010000039">
    <property type="protein sequence ID" value="MFD2574657.1"/>
    <property type="molecule type" value="Genomic_DNA"/>
</dbReference>
<evidence type="ECO:0000313" key="2">
    <source>
        <dbReference type="EMBL" id="MFD2574657.1"/>
    </source>
</evidence>
<dbReference type="SMART" id="SM00089">
    <property type="entry name" value="PKD"/>
    <property type="match status" value="1"/>
</dbReference>
<comment type="caution">
    <text evidence="2">The sequence shown here is derived from an EMBL/GenBank/DDBJ whole genome shotgun (WGS) entry which is preliminary data.</text>
</comment>
<dbReference type="InterPro" id="IPR022409">
    <property type="entry name" value="PKD/Chitinase_dom"/>
</dbReference>
<evidence type="ECO:0000259" key="1">
    <source>
        <dbReference type="PROSITE" id="PS50093"/>
    </source>
</evidence>
<dbReference type="InterPro" id="IPR035986">
    <property type="entry name" value="PKD_dom_sf"/>
</dbReference>
<sequence length="239" mass="26132">MERISILQLLISLLCFSVLIACREHQIVPTAEFSYTLADPGLSNYLSVYPVSYAIKTTNNSTNASSYLWDFGDGNSSTQQTPTFSYAKAGTYTITLTTTSSTGTQQVSKKSIQVVDQVLKRITVNQLNWNAFGELPTWTGGKRADLTIELGQRPIQSPPSTPSVVLYQSEPLKNVSNTNVAFEIPVTKKVVLNPAQINNLLLNLYGNDGNGSQLVYSSGGAGIGYSSYFDITTRYRAFL</sequence>
<gene>
    <name evidence="2" type="ORF">ACFSUS_28765</name>
</gene>
<dbReference type="PROSITE" id="PS50093">
    <property type="entry name" value="PKD"/>
    <property type="match status" value="1"/>
</dbReference>
<feature type="domain" description="PKD" evidence="1">
    <location>
        <begin position="57"/>
        <end position="114"/>
    </location>
</feature>
<evidence type="ECO:0000313" key="3">
    <source>
        <dbReference type="Proteomes" id="UP001597469"/>
    </source>
</evidence>
<dbReference type="InterPro" id="IPR000601">
    <property type="entry name" value="PKD_dom"/>
</dbReference>
<dbReference type="Pfam" id="PF18911">
    <property type="entry name" value="PKD_4"/>
    <property type="match status" value="1"/>
</dbReference>
<dbReference type="Gene3D" id="2.60.40.10">
    <property type="entry name" value="Immunoglobulins"/>
    <property type="match status" value="1"/>
</dbReference>
<protein>
    <submittedName>
        <fullName evidence="2">PKD domain-containing protein</fullName>
    </submittedName>
</protein>
<dbReference type="InterPro" id="IPR013783">
    <property type="entry name" value="Ig-like_fold"/>
</dbReference>
<keyword evidence="3" id="KW-1185">Reference proteome</keyword>
<dbReference type="PROSITE" id="PS51257">
    <property type="entry name" value="PROKAR_LIPOPROTEIN"/>
    <property type="match status" value="1"/>
</dbReference>
<dbReference type="RefSeq" id="WP_381528739.1">
    <property type="nucleotide sequence ID" value="NZ_JBHULN010000039.1"/>
</dbReference>